<name>A0ABZ1YJ64_9NOCA</name>
<dbReference type="RefSeq" id="WP_329405790.1">
    <property type="nucleotide sequence ID" value="NZ_CP109441.1"/>
</dbReference>
<sequence length="658" mass="71922">MTLPAPNLDDRSFQRLVDDAKRYVQQHCPEWSDHNVSDPGVTLLETYAMVVDQLLYRLNRVPDRLYLKFLELLGIRLFPPAAATVPVTFWLSAPREEVVLVPVGTQTATDREDISRPDQWRTETIEPVVFATTADLPIVPCTLTAIATGAAGGPVLDRTDELTTGAQFACFSPTPAPDDTMYVGLSNPVPSCAVVLRFDCRVEGVGVDPRQPPLVWEAWDGRRWAGCELERDDTGGLNRPGDIVLHVPPTHRASPIQRRTAGWLRCRVVPVRPGQPPYTGAPRVFAASAFTIGGTVDARYAEIVRDEIVGMSEGVPAQEFPLEQRPVVAEPDEDIVVEVAAGDGWQQWTRVEHFGDSRPDDRHFTLDAAAGVIVFGPAVRQPDGSITRYGAVPPKGAPMRVPLYRTGGGRRGNVARGTVRSLRSSLPYVSRIENRRPGTGGVDGETVENAKLRAPMMLRTRERAVTTRDYELLAVASSPRVARAHCLAGTGQDAAVVRVLIVPEVDSDETATVPFERLQPSDELLQRVVAYLDERRMIGARLIVEPPRYRGVTVVGAVRARATSDPARVRASAIRALNSYLHPVTDGPSGQGWPLGRSVQAGELYAVLQGVDGVEQIDDLRLYPADPINGTRGEATQRITLPPNGLAYSFEHQIKVTS</sequence>
<evidence type="ECO:0000313" key="1">
    <source>
        <dbReference type="EMBL" id="WUV43262.1"/>
    </source>
</evidence>
<accession>A0ABZ1YJ64</accession>
<reference evidence="1" key="1">
    <citation type="submission" date="2022-10" db="EMBL/GenBank/DDBJ databases">
        <title>The complete genomes of actinobacterial strains from the NBC collection.</title>
        <authorList>
            <person name="Joergensen T.S."/>
            <person name="Alvarez Arevalo M."/>
            <person name="Sterndorff E.B."/>
            <person name="Faurdal D."/>
            <person name="Vuksanovic O."/>
            <person name="Mourched A.-S."/>
            <person name="Charusanti P."/>
            <person name="Shaw S."/>
            <person name="Blin K."/>
            <person name="Weber T."/>
        </authorList>
    </citation>
    <scope>NUCLEOTIDE SEQUENCE</scope>
    <source>
        <strain evidence="1">NBC_01482</strain>
    </source>
</reference>
<protein>
    <submittedName>
        <fullName evidence="1">Baseplate assembly protein</fullName>
    </submittedName>
</protein>
<evidence type="ECO:0000313" key="2">
    <source>
        <dbReference type="Proteomes" id="UP001432062"/>
    </source>
</evidence>
<proteinExistence type="predicted"/>
<dbReference type="EMBL" id="CP109441">
    <property type="protein sequence ID" value="WUV43262.1"/>
    <property type="molecule type" value="Genomic_DNA"/>
</dbReference>
<dbReference type="Proteomes" id="UP001432062">
    <property type="component" value="Chromosome"/>
</dbReference>
<gene>
    <name evidence="1" type="ORF">OG563_29030</name>
</gene>
<organism evidence="1 2">
    <name type="scientific">Nocardia vinacea</name>
    <dbReference type="NCBI Taxonomy" id="96468"/>
    <lineage>
        <taxon>Bacteria</taxon>
        <taxon>Bacillati</taxon>
        <taxon>Actinomycetota</taxon>
        <taxon>Actinomycetes</taxon>
        <taxon>Mycobacteriales</taxon>
        <taxon>Nocardiaceae</taxon>
        <taxon>Nocardia</taxon>
    </lineage>
</organism>
<dbReference type="InterPro" id="IPR011749">
    <property type="entry name" value="CHP02243"/>
</dbReference>
<keyword evidence="2" id="KW-1185">Reference proteome</keyword>
<dbReference type="NCBIfam" id="TIGR02243">
    <property type="entry name" value="putative baseplate assembly protein"/>
    <property type="match status" value="1"/>
</dbReference>